<gene>
    <name evidence="3" type="ORF">HINF_LOCUS21283</name>
    <name evidence="2" type="ORF">HINF_LOCUS7712</name>
</gene>
<feature type="transmembrane region" description="Helical" evidence="1">
    <location>
        <begin position="69"/>
        <end position="95"/>
    </location>
</feature>
<comment type="caution">
    <text evidence="2">The sequence shown here is derived from an EMBL/GenBank/DDBJ whole genome shotgun (WGS) entry which is preliminary data.</text>
</comment>
<reference evidence="2" key="1">
    <citation type="submission" date="2023-06" db="EMBL/GenBank/DDBJ databases">
        <authorList>
            <person name="Kurt Z."/>
        </authorList>
    </citation>
    <scope>NUCLEOTIDE SEQUENCE</scope>
</reference>
<name>A0AA86TMD8_9EUKA</name>
<keyword evidence="4" id="KW-1185">Reference proteome</keyword>
<dbReference type="EMBL" id="CATOUU010000195">
    <property type="protein sequence ID" value="CAI9920067.1"/>
    <property type="molecule type" value="Genomic_DNA"/>
</dbReference>
<reference evidence="3 4" key="2">
    <citation type="submission" date="2024-07" db="EMBL/GenBank/DDBJ databases">
        <authorList>
            <person name="Akdeniz Z."/>
        </authorList>
    </citation>
    <scope>NUCLEOTIDE SEQUENCE [LARGE SCALE GENOMIC DNA]</scope>
</reference>
<evidence type="ECO:0000313" key="3">
    <source>
        <dbReference type="EMBL" id="CAL6008782.1"/>
    </source>
</evidence>
<evidence type="ECO:0000256" key="1">
    <source>
        <dbReference type="SAM" id="Phobius"/>
    </source>
</evidence>
<sequence length="123" mass="13835">MLYKQGCCPLLQKSNKHCCVLTFLCMMFVIILIAGIALGFIGYQYETVEYSPIGDSFTSFYVKDNVTSFIGVCIGTILSIIGFFGFIITTCFCCINNETEYDELLPKGNGKVEPHYYPTPNYQ</sequence>
<keyword evidence="1" id="KW-0472">Membrane</keyword>
<dbReference type="AlphaFoldDB" id="A0AA86TMD8"/>
<protein>
    <submittedName>
        <fullName evidence="3">Hypothetical_protein</fullName>
    </submittedName>
</protein>
<evidence type="ECO:0000313" key="2">
    <source>
        <dbReference type="EMBL" id="CAI9920067.1"/>
    </source>
</evidence>
<evidence type="ECO:0000313" key="4">
    <source>
        <dbReference type="Proteomes" id="UP001642409"/>
    </source>
</evidence>
<organism evidence="2">
    <name type="scientific">Hexamita inflata</name>
    <dbReference type="NCBI Taxonomy" id="28002"/>
    <lineage>
        <taxon>Eukaryota</taxon>
        <taxon>Metamonada</taxon>
        <taxon>Diplomonadida</taxon>
        <taxon>Hexamitidae</taxon>
        <taxon>Hexamitinae</taxon>
        <taxon>Hexamita</taxon>
    </lineage>
</organism>
<accession>A0AA86TMD8</accession>
<proteinExistence type="predicted"/>
<dbReference type="Proteomes" id="UP001642409">
    <property type="component" value="Unassembled WGS sequence"/>
</dbReference>
<dbReference type="EMBL" id="CAXDID020000058">
    <property type="protein sequence ID" value="CAL6008782.1"/>
    <property type="molecule type" value="Genomic_DNA"/>
</dbReference>
<keyword evidence="1" id="KW-0812">Transmembrane</keyword>
<feature type="transmembrane region" description="Helical" evidence="1">
    <location>
        <begin position="20"/>
        <end position="43"/>
    </location>
</feature>
<keyword evidence="1" id="KW-1133">Transmembrane helix</keyword>